<reference evidence="1 2" key="1">
    <citation type="submission" date="2013-12" db="EMBL/GenBank/DDBJ databases">
        <title>Draft genome of the parsitic nematode Ancylostoma duodenale.</title>
        <authorList>
            <person name="Mitreva M."/>
        </authorList>
    </citation>
    <scope>NUCLEOTIDE SEQUENCE [LARGE SCALE GENOMIC DNA]</scope>
    <source>
        <strain evidence="1 2">Zhejiang</strain>
    </source>
</reference>
<gene>
    <name evidence="1" type="ORF">ANCDUO_11687</name>
</gene>
<dbReference type="InterPro" id="IPR052482">
    <property type="entry name" value="mtLSU_mL37"/>
</dbReference>
<dbReference type="PANTHER" id="PTHR15889">
    <property type="entry name" value="MITOCHONDRIAL RIBOSOMAL PROTEIN L37"/>
    <property type="match status" value="1"/>
</dbReference>
<dbReference type="GO" id="GO:0005739">
    <property type="term" value="C:mitochondrion"/>
    <property type="evidence" value="ECO:0007669"/>
    <property type="project" value="TreeGrafter"/>
</dbReference>
<dbReference type="AlphaFoldDB" id="A0A0C2GGX7"/>
<organism evidence="1 2">
    <name type="scientific">Ancylostoma duodenale</name>
    <dbReference type="NCBI Taxonomy" id="51022"/>
    <lineage>
        <taxon>Eukaryota</taxon>
        <taxon>Metazoa</taxon>
        <taxon>Ecdysozoa</taxon>
        <taxon>Nematoda</taxon>
        <taxon>Chromadorea</taxon>
        <taxon>Rhabditida</taxon>
        <taxon>Rhabditina</taxon>
        <taxon>Rhabditomorpha</taxon>
        <taxon>Strongyloidea</taxon>
        <taxon>Ancylostomatidae</taxon>
        <taxon>Ancylostomatinae</taxon>
        <taxon>Ancylostoma</taxon>
    </lineage>
</organism>
<name>A0A0C2GGX7_9BILA</name>
<protein>
    <submittedName>
        <fullName evidence="1">Uncharacterized protein</fullName>
    </submittedName>
</protein>
<accession>A0A0C2GGX7</accession>
<dbReference type="PANTHER" id="PTHR15889:SF2">
    <property type="entry name" value="LARGE RIBOSOMAL SUBUNIT PROTEIN ML37"/>
    <property type="match status" value="1"/>
</dbReference>
<dbReference type="EMBL" id="KN733502">
    <property type="protein sequence ID" value="KIH58114.1"/>
    <property type="molecule type" value="Genomic_DNA"/>
</dbReference>
<sequence>MVFRKYRPSKQWGHVDTRIFKAILKARNERRMPVFRVPAAVRASGVTVYDPNDPSFFTPLMGPKKDLPDFRQTHPAFRVPSIEEHPLYHEKSCLLFDGSTAMSDGIAQAAVLSKAVVVEGLPETVVHQVGHPEISEEAVRDAILHGERYDPTLEKLPRRNIILNNLSRIVLFAGLRSGKLTDHMRLDRDEPLSAMLPTVGSIASSPFVLRFQPHITLQASKPQARWADKEQVDDMSKQELASIEPLSPLIDLASDHIYNDNAVVARPESSSSLHTLMWSREQDQKYPWTKEQNAANAVLLTFGAAVAEATRRQTPRDLKKDPVVVKGVQLVDGKLDMITFQLNTLNLSSEDTTKNIVWVEKACPLYTPKPFYEQLTEIAHLRLMASLYCEPKLRDFGLADPGWRGFGGILTDPRSGCMIPQYNLAAFWKRPIAPITSRRPPGSFRADMDSNVLHGVNFLAAARRSTEVVTLWAVSEEHNGHSIQESTVQVRGDATLSEGKLMSEVKIDDPVMELRLCEMNNNQGSVRSFEECKVLPGDLALCDMAGMVWSGTVGTSLSRTKTISADAKDVIVSSTVQLITYSDHPRVVFVSSAHEVKNLDLRVGKASTALELFTVPEFAKKGPTDKAVYIPEEPQERPHICHLKALPSHPHNFYVMTAHSAYLCDDRFPKNAVLTLPHTIPYGAHVLQASDPVPDPEGTGDVVSLYFLDHLLTGIWVSRLYRHSCEVWSSILPIHQLEDTTAIEKLVKPALNRTYRRSLQCPAMGMAVVQGFKDNLGRPAELLLRALSNGSVWYQTMRYGKTEQAELKNMWAASQKRAEVSLERAGKSELFTQPLPGRMRRPTESLCTTVNLEEVEECV</sequence>
<dbReference type="Proteomes" id="UP000054047">
    <property type="component" value="Unassembled WGS sequence"/>
</dbReference>
<evidence type="ECO:0000313" key="1">
    <source>
        <dbReference type="EMBL" id="KIH58114.1"/>
    </source>
</evidence>
<keyword evidence="2" id="KW-1185">Reference proteome</keyword>
<evidence type="ECO:0000313" key="2">
    <source>
        <dbReference type="Proteomes" id="UP000054047"/>
    </source>
</evidence>
<proteinExistence type="predicted"/>
<dbReference type="OrthoDB" id="5835618at2759"/>